<dbReference type="Proteomes" id="UP001432322">
    <property type="component" value="Unassembled WGS sequence"/>
</dbReference>
<evidence type="ECO:0000313" key="2">
    <source>
        <dbReference type="Proteomes" id="UP001432322"/>
    </source>
</evidence>
<feature type="non-terminal residue" evidence="1">
    <location>
        <position position="1"/>
    </location>
</feature>
<keyword evidence="2" id="KW-1185">Reference proteome</keyword>
<evidence type="ECO:0000313" key="1">
    <source>
        <dbReference type="EMBL" id="GMT27277.1"/>
    </source>
</evidence>
<name>A0AAV5W618_9BILA</name>
<dbReference type="EMBL" id="BTSY01000005">
    <property type="protein sequence ID" value="GMT27277.1"/>
    <property type="molecule type" value="Genomic_DNA"/>
</dbReference>
<feature type="non-terminal residue" evidence="1">
    <location>
        <position position="147"/>
    </location>
</feature>
<dbReference type="AlphaFoldDB" id="A0AAV5W618"/>
<sequence>CEFFKCVVKMFENRESKEDFSLRSLTQAVKMILQNFLRRMRPHYLFMDCIRLKLDELRIYLSGIILFRLEMYPTLVDLAKTIRFEDKLYVVATTWPAEFTRMLQVIARAEDFLHIEIMRLLTEVPGVDPGSLMEDQFEGYWRQKEGA</sequence>
<reference evidence="1" key="1">
    <citation type="submission" date="2023-10" db="EMBL/GenBank/DDBJ databases">
        <title>Genome assembly of Pristionchus species.</title>
        <authorList>
            <person name="Yoshida K."/>
            <person name="Sommer R.J."/>
        </authorList>
    </citation>
    <scope>NUCLEOTIDE SEQUENCE</scope>
    <source>
        <strain evidence="1">RS5133</strain>
    </source>
</reference>
<accession>A0AAV5W618</accession>
<comment type="caution">
    <text evidence="1">The sequence shown here is derived from an EMBL/GenBank/DDBJ whole genome shotgun (WGS) entry which is preliminary data.</text>
</comment>
<organism evidence="1 2">
    <name type="scientific">Pristionchus fissidentatus</name>
    <dbReference type="NCBI Taxonomy" id="1538716"/>
    <lineage>
        <taxon>Eukaryota</taxon>
        <taxon>Metazoa</taxon>
        <taxon>Ecdysozoa</taxon>
        <taxon>Nematoda</taxon>
        <taxon>Chromadorea</taxon>
        <taxon>Rhabditida</taxon>
        <taxon>Rhabditina</taxon>
        <taxon>Diplogasteromorpha</taxon>
        <taxon>Diplogasteroidea</taxon>
        <taxon>Neodiplogasteridae</taxon>
        <taxon>Pristionchus</taxon>
    </lineage>
</organism>
<proteinExistence type="predicted"/>
<gene>
    <name evidence="1" type="ORF">PFISCL1PPCAC_18574</name>
</gene>
<protein>
    <submittedName>
        <fullName evidence="1">Uncharacterized protein</fullName>
    </submittedName>
</protein>